<sequence length="128" mass="13239">MNLTTFLANKLVDHTLRKTAWTSPTNVYVGLHTANPTKAGNVGELTTAQMPGYARKALTLGAPTNGTGASTADLNWDITASATITHATIWDAATGGNPLFQGPLGESKTVANGDILRIPSGSLSVGFD</sequence>
<organism evidence="1 2">
    <name type="scientific">Lederbergia citri</name>
    <dbReference type="NCBI Taxonomy" id="2833580"/>
    <lineage>
        <taxon>Bacteria</taxon>
        <taxon>Bacillati</taxon>
        <taxon>Bacillota</taxon>
        <taxon>Bacilli</taxon>
        <taxon>Bacillales</taxon>
        <taxon>Bacillaceae</taxon>
        <taxon>Lederbergia</taxon>
    </lineage>
</organism>
<dbReference type="Proteomes" id="UP000681414">
    <property type="component" value="Unassembled WGS sequence"/>
</dbReference>
<evidence type="ECO:0000313" key="2">
    <source>
        <dbReference type="Proteomes" id="UP000681414"/>
    </source>
</evidence>
<name>A0A942TCK6_9BACI</name>
<dbReference type="RefSeq" id="WP_213124543.1">
    <property type="nucleotide sequence ID" value="NZ_JAGYPG010000002.1"/>
</dbReference>
<accession>A0A942TCK6</accession>
<protein>
    <submittedName>
        <fullName evidence="1">Uncharacterized protein</fullName>
    </submittedName>
</protein>
<proteinExistence type="predicted"/>
<dbReference type="EMBL" id="JAGYPG010000002">
    <property type="protein sequence ID" value="MBS4195315.1"/>
    <property type="molecule type" value="Genomic_DNA"/>
</dbReference>
<gene>
    <name evidence="1" type="ORF">KHA97_09625</name>
</gene>
<dbReference type="Pfam" id="PF23140">
    <property type="entry name" value="Gp80"/>
    <property type="match status" value="1"/>
</dbReference>
<reference evidence="1 2" key="1">
    <citation type="submission" date="2021-05" db="EMBL/GenBank/DDBJ databases">
        <title>Novel Bacillus species.</title>
        <authorList>
            <person name="Liu G."/>
        </authorList>
    </citation>
    <scope>NUCLEOTIDE SEQUENCE [LARGE SCALE GENOMIC DNA]</scope>
    <source>
        <strain evidence="2">FJAT-49780</strain>
    </source>
</reference>
<dbReference type="AlphaFoldDB" id="A0A942TCK6"/>
<evidence type="ECO:0000313" key="1">
    <source>
        <dbReference type="EMBL" id="MBS4195315.1"/>
    </source>
</evidence>
<dbReference type="InterPro" id="IPR056908">
    <property type="entry name" value="Gp80-like"/>
</dbReference>
<keyword evidence="2" id="KW-1185">Reference proteome</keyword>
<comment type="caution">
    <text evidence="1">The sequence shown here is derived from an EMBL/GenBank/DDBJ whole genome shotgun (WGS) entry which is preliminary data.</text>
</comment>